<dbReference type="AlphaFoldDB" id="A0A3E0TUH5"/>
<name>A0A3E0TUH5_9GAMM</name>
<evidence type="ECO:0000256" key="1">
    <source>
        <dbReference type="ARBA" id="ARBA00004442"/>
    </source>
</evidence>
<sequence length="338" mass="37115">MKALLQLLPVSELTVAKPRLTPLKLAKHKLLKPRVLLAAIMLNTALLLASCSVANRAQTTLASTAAQPAALNSNQQVVHEYLQATRLKVLSLTTRLSHQCLAGQLDVSYRLLNQTEQEVAGQMYADAFITLTHLDRQVRKLECIQGYIEGHFGCHQTENITVLRDWYKEGPFDQCDRNPAFADTRLNRLTAANQFEAANQSETESVEPSRHTIITETLHDFDQAGIKPIYFPALDKLVALMLSFPDSTLVISGHADSLGSEKYNLGLSQQRAQQVADYFTAAGVASSKIQIKALGETAPRQVATSPVQRVFNRYTQVSLSLVLPSTAKTSSLSLASSK</sequence>
<dbReference type="GO" id="GO:0009279">
    <property type="term" value="C:cell outer membrane"/>
    <property type="evidence" value="ECO:0007669"/>
    <property type="project" value="UniProtKB-SubCell"/>
</dbReference>
<dbReference type="PANTHER" id="PTHR30329">
    <property type="entry name" value="STATOR ELEMENT OF FLAGELLAR MOTOR COMPLEX"/>
    <property type="match status" value="1"/>
</dbReference>
<dbReference type="PROSITE" id="PS51123">
    <property type="entry name" value="OMPA_2"/>
    <property type="match status" value="1"/>
</dbReference>
<proteinExistence type="predicted"/>
<evidence type="ECO:0000313" key="6">
    <source>
        <dbReference type="EMBL" id="REL28017.1"/>
    </source>
</evidence>
<dbReference type="Proteomes" id="UP000256478">
    <property type="component" value="Unassembled WGS sequence"/>
</dbReference>
<dbReference type="EMBL" id="QUOU01000001">
    <property type="protein sequence ID" value="REL28017.1"/>
    <property type="molecule type" value="Genomic_DNA"/>
</dbReference>
<evidence type="ECO:0000256" key="4">
    <source>
        <dbReference type="PROSITE-ProRule" id="PRU00473"/>
    </source>
</evidence>
<dbReference type="Pfam" id="PF00691">
    <property type="entry name" value="OmpA"/>
    <property type="match status" value="1"/>
</dbReference>
<protein>
    <submittedName>
        <fullName evidence="6">OmpA family protein</fullName>
    </submittedName>
</protein>
<dbReference type="Gene3D" id="3.30.1330.60">
    <property type="entry name" value="OmpA-like domain"/>
    <property type="match status" value="1"/>
</dbReference>
<evidence type="ECO:0000313" key="7">
    <source>
        <dbReference type="Proteomes" id="UP000256478"/>
    </source>
</evidence>
<dbReference type="InterPro" id="IPR006665">
    <property type="entry name" value="OmpA-like"/>
</dbReference>
<dbReference type="RefSeq" id="WP_116009078.1">
    <property type="nucleotide sequence ID" value="NZ_QUOU01000001.1"/>
</dbReference>
<dbReference type="PANTHER" id="PTHR30329:SF21">
    <property type="entry name" value="LIPOPROTEIN YIAD-RELATED"/>
    <property type="match status" value="1"/>
</dbReference>
<evidence type="ECO:0000256" key="2">
    <source>
        <dbReference type="ARBA" id="ARBA00023136"/>
    </source>
</evidence>
<evidence type="ECO:0000259" key="5">
    <source>
        <dbReference type="PROSITE" id="PS51123"/>
    </source>
</evidence>
<dbReference type="InterPro" id="IPR006664">
    <property type="entry name" value="OMP_bac"/>
</dbReference>
<keyword evidence="2 4" id="KW-0472">Membrane</keyword>
<comment type="subcellular location">
    <subcellularLocation>
        <location evidence="1">Cell outer membrane</location>
    </subcellularLocation>
</comment>
<gene>
    <name evidence="6" type="ORF">DXX93_16570</name>
</gene>
<comment type="caution">
    <text evidence="6">The sequence shown here is derived from an EMBL/GenBank/DDBJ whole genome shotgun (WGS) entry which is preliminary data.</text>
</comment>
<reference evidence="6 7" key="1">
    <citation type="submission" date="2018-08" db="EMBL/GenBank/DDBJ databases">
        <title>Thalassotalea euphylliae genome.</title>
        <authorList>
            <person name="Summers S."/>
            <person name="Rice S.A."/>
            <person name="Freckelton M.L."/>
            <person name="Nedved B.T."/>
            <person name="Hadfield M.G."/>
        </authorList>
    </citation>
    <scope>NUCLEOTIDE SEQUENCE [LARGE SCALE GENOMIC DNA]</scope>
    <source>
        <strain evidence="6 7">H1</strain>
    </source>
</reference>
<organism evidence="6 7">
    <name type="scientific">Thalassotalea euphylliae</name>
    <dbReference type="NCBI Taxonomy" id="1655234"/>
    <lineage>
        <taxon>Bacteria</taxon>
        <taxon>Pseudomonadati</taxon>
        <taxon>Pseudomonadota</taxon>
        <taxon>Gammaproteobacteria</taxon>
        <taxon>Alteromonadales</taxon>
        <taxon>Colwelliaceae</taxon>
        <taxon>Thalassotalea</taxon>
    </lineage>
</organism>
<dbReference type="CDD" id="cd07185">
    <property type="entry name" value="OmpA_C-like"/>
    <property type="match status" value="1"/>
</dbReference>
<keyword evidence="3" id="KW-0998">Cell outer membrane</keyword>
<evidence type="ECO:0000256" key="3">
    <source>
        <dbReference type="ARBA" id="ARBA00023237"/>
    </source>
</evidence>
<dbReference type="SUPFAM" id="SSF103088">
    <property type="entry name" value="OmpA-like"/>
    <property type="match status" value="1"/>
</dbReference>
<feature type="domain" description="OmpA-like" evidence="5">
    <location>
        <begin position="206"/>
        <end position="323"/>
    </location>
</feature>
<dbReference type="OrthoDB" id="9805832at2"/>
<dbReference type="InterPro" id="IPR050330">
    <property type="entry name" value="Bact_OuterMem_StrucFunc"/>
</dbReference>
<dbReference type="InterPro" id="IPR036737">
    <property type="entry name" value="OmpA-like_sf"/>
</dbReference>
<accession>A0A3E0TUH5</accession>
<dbReference type="PRINTS" id="PR01021">
    <property type="entry name" value="OMPADOMAIN"/>
</dbReference>